<dbReference type="InterPro" id="IPR006626">
    <property type="entry name" value="PbH1"/>
</dbReference>
<evidence type="ECO:0000313" key="4">
    <source>
        <dbReference type="Proteomes" id="UP000271783"/>
    </source>
</evidence>
<dbReference type="InterPro" id="IPR001434">
    <property type="entry name" value="OmcB-like_DUF11"/>
</dbReference>
<dbReference type="Gene3D" id="2.60.40.10">
    <property type="entry name" value="Immunoglobulins"/>
    <property type="match status" value="1"/>
</dbReference>
<feature type="domain" description="DUF11" evidence="2">
    <location>
        <begin position="657"/>
        <end position="754"/>
    </location>
</feature>
<dbReference type="Pfam" id="PF01345">
    <property type="entry name" value="DUF11"/>
    <property type="match status" value="4"/>
</dbReference>
<evidence type="ECO:0000259" key="2">
    <source>
        <dbReference type="Pfam" id="PF01345"/>
    </source>
</evidence>
<feature type="compositionally biased region" description="Pro residues" evidence="1">
    <location>
        <begin position="1000"/>
        <end position="1012"/>
    </location>
</feature>
<dbReference type="InterPro" id="IPR051172">
    <property type="entry name" value="Chlamydia_OmcB"/>
</dbReference>
<dbReference type="EMBL" id="RKRG01000003">
    <property type="protein sequence ID" value="RPF50997.1"/>
    <property type="molecule type" value="Genomic_DNA"/>
</dbReference>
<evidence type="ECO:0000313" key="3">
    <source>
        <dbReference type="EMBL" id="RPF50997.1"/>
    </source>
</evidence>
<proteinExistence type="predicted"/>
<organism evidence="3 4">
    <name type="scientific">Methanobrevibacter gottschalkii DSM 11977</name>
    <dbReference type="NCBI Taxonomy" id="1122229"/>
    <lineage>
        <taxon>Archaea</taxon>
        <taxon>Methanobacteriati</taxon>
        <taxon>Methanobacteriota</taxon>
        <taxon>Methanomada group</taxon>
        <taxon>Methanobacteria</taxon>
        <taxon>Methanobacteriales</taxon>
        <taxon>Methanobacteriaceae</taxon>
        <taxon>Methanobrevibacter</taxon>
    </lineage>
</organism>
<dbReference type="PANTHER" id="PTHR34819">
    <property type="entry name" value="LARGE CYSTEINE-RICH PERIPLASMIC PROTEIN OMCB"/>
    <property type="match status" value="1"/>
</dbReference>
<comment type="caution">
    <text evidence="3">The sequence shown here is derived from an EMBL/GenBank/DDBJ whole genome shotgun (WGS) entry which is preliminary data.</text>
</comment>
<evidence type="ECO:0000256" key="1">
    <source>
        <dbReference type="SAM" id="MobiDB-lite"/>
    </source>
</evidence>
<keyword evidence="4" id="KW-1185">Reference proteome</keyword>
<dbReference type="AlphaFoldDB" id="A0A3N5B153"/>
<dbReference type="RefSeq" id="WP_083234901.1">
    <property type="nucleotide sequence ID" value="NZ_RKRG01000003.1"/>
</dbReference>
<reference evidence="3 4" key="1">
    <citation type="submission" date="2018-11" db="EMBL/GenBank/DDBJ databases">
        <title>Genomic Encyclopedia of Type Strains, Phase IV (KMG-IV): sequencing the most valuable type-strain genomes for metagenomic binning, comparative biology and taxonomic classification.</title>
        <authorList>
            <person name="Goeker M."/>
        </authorList>
    </citation>
    <scope>NUCLEOTIDE SEQUENCE [LARGE SCALE GENOMIC DNA]</scope>
    <source>
        <strain evidence="3 4">DSM 11977</strain>
    </source>
</reference>
<gene>
    <name evidence="3" type="ORF">EDC42_1659</name>
</gene>
<dbReference type="InterPro" id="IPR013783">
    <property type="entry name" value="Ig-like_fold"/>
</dbReference>
<dbReference type="SMART" id="SM00710">
    <property type="entry name" value="PbH1"/>
    <property type="match status" value="7"/>
</dbReference>
<feature type="domain" description="DUF11" evidence="2">
    <location>
        <begin position="884"/>
        <end position="994"/>
    </location>
</feature>
<dbReference type="InterPro" id="IPR011050">
    <property type="entry name" value="Pectin_lyase_fold/virulence"/>
</dbReference>
<accession>A0A3N5B153</accession>
<dbReference type="SUPFAM" id="SSF51126">
    <property type="entry name" value="Pectin lyase-like"/>
    <property type="match status" value="1"/>
</dbReference>
<dbReference type="InterPro" id="IPR012334">
    <property type="entry name" value="Pectin_lyas_fold"/>
</dbReference>
<feature type="domain" description="DUF11" evidence="2">
    <location>
        <begin position="546"/>
        <end position="645"/>
    </location>
</feature>
<feature type="domain" description="DUF11" evidence="2">
    <location>
        <begin position="770"/>
        <end position="880"/>
    </location>
</feature>
<dbReference type="NCBIfam" id="TIGR01451">
    <property type="entry name" value="B_ant_repeat"/>
    <property type="match status" value="2"/>
</dbReference>
<protein>
    <submittedName>
        <fullName evidence="3">Putative repeat protein (TIGR01451 family)</fullName>
    </submittedName>
</protein>
<name>A0A3N5B153_9EURY</name>
<dbReference type="InterPro" id="IPR047589">
    <property type="entry name" value="DUF11_rpt"/>
</dbReference>
<dbReference type="Gene3D" id="2.160.20.10">
    <property type="entry name" value="Single-stranded right-handed beta-helix, Pectin lyase-like"/>
    <property type="match status" value="1"/>
</dbReference>
<feature type="region of interest" description="Disordered" evidence="1">
    <location>
        <begin position="1000"/>
        <end position="1022"/>
    </location>
</feature>
<dbReference type="PANTHER" id="PTHR34819:SF3">
    <property type="entry name" value="CELL SURFACE PROTEIN"/>
    <property type="match status" value="1"/>
</dbReference>
<sequence length="1061" mass="116738">MLITLLCLFTVSAKEIYVSSDGSDDLNGTDLNNPCSFHKAINISEDGDSIKMKAGNYSISEEVDKSLNISAYSDDVVNIKNKFSYVFKVKNNNSLVLNSLNFKNFNTAIESYSYPNIMIKNCLFEKSSYMCLNMRGGTTIITDSIFRNNTGSQGSAINFQNTLYKNRSYLHINNTIFDSNHGTNLGGVIYISLSNMYLYNNTFINNKAGYTGGVIFNDVSKVYDNRSRYINNGALYSGGAIYIRGDKDLGSYYGDHVEFINNSAPYKNGDSGGYGTSGGAFTAVDGGEIVLKNSVLEGNKAMSRGGAIWSDQKVSIINTLISNNSAYNETGLTVGGGLYCPLLKVNIINSTFSNNHAKEYPDIFNDITFPSVDIVENINNTDGKKISIKNLTKPVSYCLQPGILNIASSPIIETGTNKLLGSGGYFNGKPIGELLKIFIVQNYQRVLDKKISENTFKSMLGFISSGCSSLPSPFNDSYYLSHRLIKETLDEYEKGVRYPDVNATGPINWLTKKYLTFDFYQFSNEDHQDLIVFTFNESNTTLNPPINVTKKSNTTNPDFNTVVSYVITVKNTNKTSMVFDALVIDTLSEGLVYNGASHNGVYNNTTNTVTWILNIPADSEINLFVNATVEKFGKLNNTVNVFNKTANVTVNVPNTDVTKAVNVTRPSFNDTICYTITVFNRNPNVDLMNLVVRDVLDDGLVFNGASSGGVFDPISRTIIWTINITKGGQAVIYVNVTVNKYGMLVNKVFVDNKTANSTVYVPIEPPVNPDMTVVKLSLNRTVYVGNQTVFTIVVRNTGDCDLGEVFVVEKAPEGLAYSSFKGTDWSYSNGKFTYGKVLKVNESAGFEIVFDAVSPGNWTNVVVAGSNLTDNKTGNNTTKVYKPDMAVEKLSLNRTVYVGNQTVFTIVVRNTGDCDLGDVFVVEKAPMGLVYNSFKGTDWSYSNGKFTYGKVLKVNESASFDIVFDTISPGNWTNVVVAGSNVTDNKTGNNTTKVYKPPVNPPVKPPVNPPVNPHKIEKPDNEKDKIIKKDSSINIRKTGNSIFLMMLSVIISIPLIRRNQK</sequence>
<dbReference type="Proteomes" id="UP000271783">
    <property type="component" value="Unassembled WGS sequence"/>
</dbReference>